<proteinExistence type="predicted"/>
<dbReference type="InterPro" id="IPR038765">
    <property type="entry name" value="Papain-like_cys_pep_sf"/>
</dbReference>
<gene>
    <name evidence="1" type="ORF">MKW98_004159</name>
</gene>
<organism evidence="1 2">
    <name type="scientific">Papaver atlanticum</name>
    <dbReference type="NCBI Taxonomy" id="357466"/>
    <lineage>
        <taxon>Eukaryota</taxon>
        <taxon>Viridiplantae</taxon>
        <taxon>Streptophyta</taxon>
        <taxon>Embryophyta</taxon>
        <taxon>Tracheophyta</taxon>
        <taxon>Spermatophyta</taxon>
        <taxon>Magnoliopsida</taxon>
        <taxon>Ranunculales</taxon>
        <taxon>Papaveraceae</taxon>
        <taxon>Papaveroideae</taxon>
        <taxon>Papaver</taxon>
    </lineage>
</organism>
<dbReference type="Proteomes" id="UP001202328">
    <property type="component" value="Unassembled WGS sequence"/>
</dbReference>
<evidence type="ECO:0000313" key="1">
    <source>
        <dbReference type="EMBL" id="KAI3930005.1"/>
    </source>
</evidence>
<name>A0AAD4T163_9MAGN</name>
<dbReference type="EMBL" id="JAJJMB010007553">
    <property type="protein sequence ID" value="KAI3930005.1"/>
    <property type="molecule type" value="Genomic_DNA"/>
</dbReference>
<keyword evidence="2" id="KW-1185">Reference proteome</keyword>
<evidence type="ECO:0000313" key="2">
    <source>
        <dbReference type="Proteomes" id="UP001202328"/>
    </source>
</evidence>
<sequence>MLTELTRSGFINTETPFDPDTGIPAPGRYYLHWSHGVNCPVTCEGDPKLFSDQVKLCILKSGGALAEFLVTNRFDNAGVRVVTTEGFPKQVLLKTPTGWIMRSLAHAVLLVGWRDVDEDVVEFKFLNSDGVDYGDAGFNWIRSDPSVRSCGASMVPVKEG</sequence>
<accession>A0AAD4T163</accession>
<reference evidence="1" key="1">
    <citation type="submission" date="2022-04" db="EMBL/GenBank/DDBJ databases">
        <title>A functionally conserved STORR gene fusion in Papaver species that diverged 16.8 million years ago.</title>
        <authorList>
            <person name="Catania T."/>
        </authorList>
    </citation>
    <scope>NUCLEOTIDE SEQUENCE</scope>
    <source>
        <strain evidence="1">S-188037</strain>
    </source>
</reference>
<dbReference type="AlphaFoldDB" id="A0AAD4T163"/>
<protein>
    <submittedName>
        <fullName evidence="1">Uncharacterized protein</fullName>
    </submittedName>
</protein>
<dbReference type="SUPFAM" id="SSF54001">
    <property type="entry name" value="Cysteine proteinases"/>
    <property type="match status" value="1"/>
</dbReference>
<dbReference type="Gene3D" id="3.90.70.10">
    <property type="entry name" value="Cysteine proteinases"/>
    <property type="match status" value="1"/>
</dbReference>
<comment type="caution">
    <text evidence="1">The sequence shown here is derived from an EMBL/GenBank/DDBJ whole genome shotgun (WGS) entry which is preliminary data.</text>
</comment>